<name>A0ABV9JSA2_9GAMM</name>
<dbReference type="Proteomes" id="UP001595962">
    <property type="component" value="Unassembled WGS sequence"/>
</dbReference>
<proteinExistence type="predicted"/>
<evidence type="ECO:0000313" key="1">
    <source>
        <dbReference type="EMBL" id="MFC4657092.1"/>
    </source>
</evidence>
<comment type="caution">
    <text evidence="1">The sequence shown here is derived from an EMBL/GenBank/DDBJ whole genome shotgun (WGS) entry which is preliminary data.</text>
</comment>
<evidence type="ECO:0000313" key="2">
    <source>
        <dbReference type="Proteomes" id="UP001595962"/>
    </source>
</evidence>
<reference evidence="2" key="1">
    <citation type="journal article" date="2019" name="Int. J. Syst. Evol. Microbiol.">
        <title>The Global Catalogue of Microorganisms (GCM) 10K type strain sequencing project: providing services to taxonomists for standard genome sequencing and annotation.</title>
        <authorList>
            <consortium name="The Broad Institute Genomics Platform"/>
            <consortium name="The Broad Institute Genome Sequencing Center for Infectious Disease"/>
            <person name="Wu L."/>
            <person name="Ma J."/>
        </authorList>
    </citation>
    <scope>NUCLEOTIDE SEQUENCE [LARGE SCALE GENOMIC DNA]</scope>
    <source>
        <strain evidence="2">DT28</strain>
    </source>
</reference>
<gene>
    <name evidence="1" type="ORF">ACFO3I_18950</name>
</gene>
<keyword evidence="2" id="KW-1185">Reference proteome</keyword>
<dbReference type="Pfam" id="PF07751">
    <property type="entry name" value="Abi_2"/>
    <property type="match status" value="1"/>
</dbReference>
<accession>A0ABV9JSA2</accession>
<dbReference type="EMBL" id="JBHSGB010000021">
    <property type="protein sequence ID" value="MFC4657092.1"/>
    <property type="molecule type" value="Genomic_DNA"/>
</dbReference>
<sequence length="324" mass="38013">MAELLPYRKPHKASSELCEKLLGQGLNIQNRQLAERTLSMCSYYRFKAYLIPFQKPDKTFHTDATFENAYDLYLFDSKLRSELFRIIACVEIGVRSTFEQWMTKQTGNLFWYLDTSLFENSDNHIRTVNNVRSMFIDSKELFAEHFRQKYFNEYCPFYRDLPPGWVAIELMTFGNLTKLLSGITENTIQSLKLNRYSKTLGVQKFKSLASWMTTLQEVRNHCGHHMRLFNRNLKSPTAIKSILSSEINLVKTRPKEGLREEEQLNRLYTAVAALQCLYSHLGYSEKLGPILERLFEEHPSARQCQASMGFPDNWREEPIFFDSQ</sequence>
<dbReference type="RefSeq" id="WP_377336771.1">
    <property type="nucleotide sequence ID" value="NZ_JBHSGB010000021.1"/>
</dbReference>
<organism evidence="1 2">
    <name type="scientific">Rheinheimera marina</name>
    <dbReference type="NCBI Taxonomy" id="1774958"/>
    <lineage>
        <taxon>Bacteria</taxon>
        <taxon>Pseudomonadati</taxon>
        <taxon>Pseudomonadota</taxon>
        <taxon>Gammaproteobacteria</taxon>
        <taxon>Chromatiales</taxon>
        <taxon>Chromatiaceae</taxon>
        <taxon>Rheinheimera</taxon>
    </lineage>
</organism>
<dbReference type="InterPro" id="IPR011664">
    <property type="entry name" value="Abi_system_AbiD/AbiF-like"/>
</dbReference>
<protein>
    <submittedName>
        <fullName evidence="1">Abi family protein</fullName>
    </submittedName>
</protein>